<feature type="transmembrane region" description="Helical" evidence="1">
    <location>
        <begin position="12"/>
        <end position="32"/>
    </location>
</feature>
<protein>
    <submittedName>
        <fullName evidence="2">Uncharacterized protein</fullName>
    </submittedName>
</protein>
<reference evidence="3" key="1">
    <citation type="journal article" date="2016" name="Genome Announc.">
        <title>Draft genome sequences of fungus Aspergillus calidoustus.</title>
        <authorList>
            <person name="Horn F."/>
            <person name="Linde J."/>
            <person name="Mattern D.J."/>
            <person name="Walther G."/>
            <person name="Guthke R."/>
            <person name="Scherlach K."/>
            <person name="Martin K."/>
            <person name="Brakhage A.A."/>
            <person name="Petzke L."/>
            <person name="Valiante V."/>
        </authorList>
    </citation>
    <scope>NUCLEOTIDE SEQUENCE [LARGE SCALE GENOMIC DNA]</scope>
    <source>
        <strain evidence="3">SF006504</strain>
    </source>
</reference>
<keyword evidence="1" id="KW-1133">Transmembrane helix</keyword>
<evidence type="ECO:0000313" key="3">
    <source>
        <dbReference type="Proteomes" id="UP000054771"/>
    </source>
</evidence>
<feature type="transmembrane region" description="Helical" evidence="1">
    <location>
        <begin position="115"/>
        <end position="134"/>
    </location>
</feature>
<keyword evidence="3" id="KW-1185">Reference proteome</keyword>
<keyword evidence="1" id="KW-0472">Membrane</keyword>
<sequence length="136" mass="15355">MPTNETQPQPLSIRLLYGSALAVQSFDSFAFYTISPLLFPNRSDVSHPATRFFVRQNATLLFPYILSCWFLRDYHIRHTKVGRAVGRCFALFHASALAMYSWSRWVGGEYAIEPFGVIAGAHAVWAIWAVWGLLAA</sequence>
<dbReference type="Proteomes" id="UP000054771">
    <property type="component" value="Unassembled WGS sequence"/>
</dbReference>
<dbReference type="OMA" id="HIRKTHV"/>
<evidence type="ECO:0000256" key="1">
    <source>
        <dbReference type="SAM" id="Phobius"/>
    </source>
</evidence>
<dbReference type="AlphaFoldDB" id="A0A0U5G439"/>
<gene>
    <name evidence="2" type="ORF">ASPCAL09647</name>
</gene>
<name>A0A0U5G439_ASPCI</name>
<evidence type="ECO:0000313" key="2">
    <source>
        <dbReference type="EMBL" id="CEL06470.1"/>
    </source>
</evidence>
<feature type="transmembrane region" description="Helical" evidence="1">
    <location>
        <begin position="52"/>
        <end position="72"/>
    </location>
</feature>
<proteinExistence type="predicted"/>
<feature type="transmembrane region" description="Helical" evidence="1">
    <location>
        <begin position="84"/>
        <end position="103"/>
    </location>
</feature>
<dbReference type="OrthoDB" id="3218918at2759"/>
<dbReference type="EMBL" id="CDMC01000008">
    <property type="protein sequence ID" value="CEL06470.1"/>
    <property type="molecule type" value="Genomic_DNA"/>
</dbReference>
<keyword evidence="1" id="KW-0812">Transmembrane</keyword>
<organism evidence="2 3">
    <name type="scientific">Aspergillus calidoustus</name>
    <dbReference type="NCBI Taxonomy" id="454130"/>
    <lineage>
        <taxon>Eukaryota</taxon>
        <taxon>Fungi</taxon>
        <taxon>Dikarya</taxon>
        <taxon>Ascomycota</taxon>
        <taxon>Pezizomycotina</taxon>
        <taxon>Eurotiomycetes</taxon>
        <taxon>Eurotiomycetidae</taxon>
        <taxon>Eurotiales</taxon>
        <taxon>Aspergillaceae</taxon>
        <taxon>Aspergillus</taxon>
        <taxon>Aspergillus subgen. Nidulantes</taxon>
    </lineage>
</organism>
<accession>A0A0U5G439</accession>